<evidence type="ECO:0000256" key="1">
    <source>
        <dbReference type="ARBA" id="ARBA00010617"/>
    </source>
</evidence>
<dbReference type="Pfam" id="PF00067">
    <property type="entry name" value="p450"/>
    <property type="match status" value="1"/>
</dbReference>
<evidence type="ECO:0000256" key="3">
    <source>
        <dbReference type="ARBA" id="ARBA00023002"/>
    </source>
</evidence>
<evidence type="ECO:0000256" key="7">
    <source>
        <dbReference type="SAM" id="Phobius"/>
    </source>
</evidence>
<gene>
    <name evidence="8" type="ORF">KC19_1G024100</name>
</gene>
<dbReference type="EMBL" id="CM026421">
    <property type="protein sequence ID" value="KAG0589495.1"/>
    <property type="molecule type" value="Genomic_DNA"/>
</dbReference>
<dbReference type="InterPro" id="IPR002401">
    <property type="entry name" value="Cyt_P450_E_grp-I"/>
</dbReference>
<keyword evidence="7" id="KW-0812">Transmembrane</keyword>
<evidence type="ECO:0000313" key="8">
    <source>
        <dbReference type="EMBL" id="KAG0589495.1"/>
    </source>
</evidence>
<dbReference type="PRINTS" id="PR00385">
    <property type="entry name" value="P450"/>
</dbReference>
<keyword evidence="9" id="KW-1185">Reference proteome</keyword>
<keyword evidence="4 5" id="KW-0408">Iron</keyword>
<organism evidence="8 9">
    <name type="scientific">Ceratodon purpureus</name>
    <name type="common">Fire moss</name>
    <name type="synonym">Dicranum purpureum</name>
    <dbReference type="NCBI Taxonomy" id="3225"/>
    <lineage>
        <taxon>Eukaryota</taxon>
        <taxon>Viridiplantae</taxon>
        <taxon>Streptophyta</taxon>
        <taxon>Embryophyta</taxon>
        <taxon>Bryophyta</taxon>
        <taxon>Bryophytina</taxon>
        <taxon>Bryopsida</taxon>
        <taxon>Dicranidae</taxon>
        <taxon>Pseudoditrichales</taxon>
        <taxon>Ditrichaceae</taxon>
        <taxon>Ceratodon</taxon>
    </lineage>
</organism>
<evidence type="ECO:0000256" key="2">
    <source>
        <dbReference type="ARBA" id="ARBA00022723"/>
    </source>
</evidence>
<dbReference type="PROSITE" id="PS00086">
    <property type="entry name" value="CYTOCHROME_P450"/>
    <property type="match status" value="1"/>
</dbReference>
<dbReference type="PANTHER" id="PTHR47944">
    <property type="entry name" value="CYTOCHROME P450 98A9"/>
    <property type="match status" value="1"/>
</dbReference>
<dbReference type="SUPFAM" id="SSF48264">
    <property type="entry name" value="Cytochrome P450"/>
    <property type="match status" value="1"/>
</dbReference>
<keyword evidence="3 6" id="KW-0560">Oxidoreductase</keyword>
<dbReference type="Proteomes" id="UP000822688">
    <property type="component" value="Chromosome 1"/>
</dbReference>
<dbReference type="GO" id="GO:0016705">
    <property type="term" value="F:oxidoreductase activity, acting on paired donors, with incorporation or reduction of molecular oxygen"/>
    <property type="evidence" value="ECO:0007669"/>
    <property type="project" value="InterPro"/>
</dbReference>
<dbReference type="GO" id="GO:0044550">
    <property type="term" value="P:secondary metabolite biosynthetic process"/>
    <property type="evidence" value="ECO:0007669"/>
    <property type="project" value="UniProtKB-ARBA"/>
</dbReference>
<keyword evidence="7" id="KW-1133">Transmembrane helix</keyword>
<name>A0A8T0J1M2_CERPU</name>
<dbReference type="PANTHER" id="PTHR47944:SF4">
    <property type="entry name" value="OS09G0441700 PROTEIN"/>
    <property type="match status" value="1"/>
</dbReference>
<comment type="cofactor">
    <cofactor evidence="5">
        <name>heme</name>
        <dbReference type="ChEBI" id="CHEBI:30413"/>
    </cofactor>
</comment>
<dbReference type="GO" id="GO:0004497">
    <property type="term" value="F:monooxygenase activity"/>
    <property type="evidence" value="ECO:0007669"/>
    <property type="project" value="UniProtKB-KW"/>
</dbReference>
<feature type="binding site" description="axial binding residue" evidence="5">
    <location>
        <position position="484"/>
    </location>
    <ligand>
        <name>heme</name>
        <dbReference type="ChEBI" id="CHEBI:30413"/>
    </ligand>
    <ligandPart>
        <name>Fe</name>
        <dbReference type="ChEBI" id="CHEBI:18248"/>
    </ligandPart>
</feature>
<dbReference type="Gene3D" id="1.10.630.10">
    <property type="entry name" value="Cytochrome P450"/>
    <property type="match status" value="1"/>
</dbReference>
<protein>
    <recommendedName>
        <fullName evidence="10">Cytochrome P450</fullName>
    </recommendedName>
</protein>
<evidence type="ECO:0000256" key="5">
    <source>
        <dbReference type="PIRSR" id="PIRSR602401-1"/>
    </source>
</evidence>
<keyword evidence="6" id="KW-0503">Monooxygenase</keyword>
<dbReference type="InterPro" id="IPR001128">
    <property type="entry name" value="Cyt_P450"/>
</dbReference>
<comment type="caution">
    <text evidence="8">The sequence shown here is derived from an EMBL/GenBank/DDBJ whole genome shotgun (WGS) entry which is preliminary data.</text>
</comment>
<dbReference type="InterPro" id="IPR017972">
    <property type="entry name" value="Cyt_P450_CS"/>
</dbReference>
<proteinExistence type="inferred from homology"/>
<dbReference type="CDD" id="cd20618">
    <property type="entry name" value="CYP71_clan"/>
    <property type="match status" value="1"/>
</dbReference>
<dbReference type="GO" id="GO:0005506">
    <property type="term" value="F:iron ion binding"/>
    <property type="evidence" value="ECO:0007669"/>
    <property type="project" value="InterPro"/>
</dbReference>
<evidence type="ECO:0000256" key="6">
    <source>
        <dbReference type="RuleBase" id="RU000461"/>
    </source>
</evidence>
<keyword evidence="5 6" id="KW-0349">Heme</keyword>
<dbReference type="PRINTS" id="PR00463">
    <property type="entry name" value="EP450I"/>
</dbReference>
<evidence type="ECO:0000313" key="9">
    <source>
        <dbReference type="Proteomes" id="UP000822688"/>
    </source>
</evidence>
<reference evidence="8" key="1">
    <citation type="submission" date="2020-06" db="EMBL/GenBank/DDBJ databases">
        <title>WGS assembly of Ceratodon purpureus strain R40.</title>
        <authorList>
            <person name="Carey S.B."/>
            <person name="Jenkins J."/>
            <person name="Shu S."/>
            <person name="Lovell J.T."/>
            <person name="Sreedasyam A."/>
            <person name="Maumus F."/>
            <person name="Tiley G.P."/>
            <person name="Fernandez-Pozo N."/>
            <person name="Barry K."/>
            <person name="Chen C."/>
            <person name="Wang M."/>
            <person name="Lipzen A."/>
            <person name="Daum C."/>
            <person name="Saski C.A."/>
            <person name="Payton A.C."/>
            <person name="Mcbreen J.C."/>
            <person name="Conrad R.E."/>
            <person name="Kollar L.M."/>
            <person name="Olsson S."/>
            <person name="Huttunen S."/>
            <person name="Landis J.B."/>
            <person name="Wickett N.J."/>
            <person name="Johnson M.G."/>
            <person name="Rensing S.A."/>
            <person name="Grimwood J."/>
            <person name="Schmutz J."/>
            <person name="Mcdaniel S.F."/>
        </authorList>
    </citation>
    <scope>NUCLEOTIDE SEQUENCE</scope>
    <source>
        <strain evidence="8">R40</strain>
    </source>
</reference>
<dbReference type="AlphaFoldDB" id="A0A8T0J1M2"/>
<accession>A0A8T0J1M2</accession>
<evidence type="ECO:0000256" key="4">
    <source>
        <dbReference type="ARBA" id="ARBA00023004"/>
    </source>
</evidence>
<comment type="similarity">
    <text evidence="1 6">Belongs to the cytochrome P450 family.</text>
</comment>
<sequence length="549" mass="61558">MAQGMGSGRVPKVLTEEARAWMTAQVESYQKWDLNAAGVGRALYLLAGFVFVSVVIFEQYSKRKERLSKLPPGPFQWPFLGSLPHLLLTAGVRSSSRLREKVSALATKHGPIMFLQIADTKILVISSGVLAKEVLVGHDAEFYFRPRCSVGKYLGFNFTDIAFAEGRHHWYLRKLCDTRLFSPECFVSNLHFQKKEAKKMLHSIWEASQRGEDISIRETVTTFVRNSLCGMLLGTAHLDIENISIKFSEETLNMLLDETISVAGEVTLSDLAPGLKWLDLCGREEKMKDLNLRLKAYFQEILDDRSHRVNKDEPESLVDVLLSLDDDDKLSNEAVVGILVDTLIGGVYPISATIEWALTELVRHPALLEQVQMEMIDVVGPYKIVDESEFPQISFFQAIVKETLRLHPTVPMSLPHMNKVATPIGQYEIPANTSVVIDYSAIGRDPEIWNKPLHFDPRRFTDTDAASQIDTFKLLPFGYGRRGCPGANLGVILLQLGLAYLVQGFDWAPIGGQLPHDYDVKESSGLVCFRSTPLTLRATPRLSSTLYEI</sequence>
<dbReference type="GO" id="GO:0020037">
    <property type="term" value="F:heme binding"/>
    <property type="evidence" value="ECO:0007669"/>
    <property type="project" value="InterPro"/>
</dbReference>
<keyword evidence="2 5" id="KW-0479">Metal-binding</keyword>
<feature type="transmembrane region" description="Helical" evidence="7">
    <location>
        <begin position="42"/>
        <end position="60"/>
    </location>
</feature>
<keyword evidence="7" id="KW-0472">Membrane</keyword>
<evidence type="ECO:0008006" key="10">
    <source>
        <dbReference type="Google" id="ProtNLM"/>
    </source>
</evidence>
<dbReference type="InterPro" id="IPR036396">
    <property type="entry name" value="Cyt_P450_sf"/>
</dbReference>